<keyword evidence="1" id="KW-1133">Transmembrane helix</keyword>
<feature type="transmembrane region" description="Helical" evidence="1">
    <location>
        <begin position="32"/>
        <end position="54"/>
    </location>
</feature>
<evidence type="ECO:0000313" key="2">
    <source>
        <dbReference type="EMBL" id="QOY85658.1"/>
    </source>
</evidence>
<keyword evidence="3" id="KW-1185">Reference proteome</keyword>
<sequence length="552" mass="61748">MYKILYRHFLSQFFENDLVAPQGELRSGVTGILAFIAMPGLILPLWMMGKYSSLISFLRMQRFVDRDAATWSDKIVYLTLALVIPALAMLLKWDSIFPTRLDHSILAPMPLRLSRILLAKAAALGSFVALFALAVNAGATILFPLVVLGDTGTLWDALRYIAAHFLATMALSLCACTFLIALQGIGLTTLGLERFRGISAAIQFTILTALLTLFLLCPSLSNLARKLHTLPQAEWLPPFWFLGLYEVLLGKADAAYRALAATALQALAICCVTAVVTYALSYRRHFRRIPETLERGSSFAAPVWDRLERFAGRFIKDRRRLGLLLFVLQTFIRSHTHRLLFGVFLALANAVILNDVLTLVLTTNRETDIVLSAPLIVSFFLLTGFRFLYEIPADLPAHWLFRIAAPGRPITFHKLMLAFVLLLTTPINFLLLPVNDALLHSAYCGLLAVVLGEALFVGYQKIPFTCTFGAAKWNVTYSLFIWFLIFILYTWVAIRVELYLGASPVAFAAAYALLAAVAFWLHRYRNQLWDEDPALRFYDGQAPTVQTLDLNG</sequence>
<reference evidence="2 3" key="1">
    <citation type="submission" date="2020-10" db="EMBL/GenBank/DDBJ databases">
        <title>Complete genome sequence of Paludibaculum fermentans P105T, a facultatively anaerobic acidobacterium capable of dissimilatory Fe(III) reduction.</title>
        <authorList>
            <person name="Dedysh S.N."/>
            <person name="Beletsky A.V."/>
            <person name="Kulichevskaya I.S."/>
            <person name="Mardanov A.V."/>
            <person name="Ravin N.V."/>
        </authorList>
    </citation>
    <scope>NUCLEOTIDE SEQUENCE [LARGE SCALE GENOMIC DNA]</scope>
    <source>
        <strain evidence="2 3">P105</strain>
    </source>
</reference>
<proteinExistence type="predicted"/>
<feature type="transmembrane region" description="Helical" evidence="1">
    <location>
        <begin position="410"/>
        <end position="431"/>
    </location>
</feature>
<keyword evidence="1" id="KW-0472">Membrane</keyword>
<feature type="transmembrane region" description="Helical" evidence="1">
    <location>
        <begin position="339"/>
        <end position="363"/>
    </location>
</feature>
<keyword evidence="1" id="KW-0812">Transmembrane</keyword>
<dbReference type="KEGG" id="pfer:IRI77_22885"/>
<gene>
    <name evidence="2" type="ORF">IRI77_22885</name>
</gene>
<evidence type="ECO:0000313" key="3">
    <source>
        <dbReference type="Proteomes" id="UP000593892"/>
    </source>
</evidence>
<feature type="transmembrane region" description="Helical" evidence="1">
    <location>
        <begin position="160"/>
        <end position="182"/>
    </location>
</feature>
<feature type="transmembrane region" description="Helical" evidence="1">
    <location>
        <begin position="471"/>
        <end position="492"/>
    </location>
</feature>
<feature type="transmembrane region" description="Helical" evidence="1">
    <location>
        <begin position="202"/>
        <end position="223"/>
    </location>
</feature>
<feature type="transmembrane region" description="Helical" evidence="1">
    <location>
        <begin position="437"/>
        <end position="459"/>
    </location>
</feature>
<organism evidence="2 3">
    <name type="scientific">Paludibaculum fermentans</name>
    <dbReference type="NCBI Taxonomy" id="1473598"/>
    <lineage>
        <taxon>Bacteria</taxon>
        <taxon>Pseudomonadati</taxon>
        <taxon>Acidobacteriota</taxon>
        <taxon>Terriglobia</taxon>
        <taxon>Bryobacterales</taxon>
        <taxon>Bryobacteraceae</taxon>
        <taxon>Paludibaculum</taxon>
    </lineage>
</organism>
<dbReference type="AlphaFoldDB" id="A0A7S7SIG1"/>
<dbReference type="EMBL" id="CP063849">
    <property type="protein sequence ID" value="QOY85658.1"/>
    <property type="molecule type" value="Genomic_DNA"/>
</dbReference>
<feature type="transmembrane region" description="Helical" evidence="1">
    <location>
        <begin position="498"/>
        <end position="521"/>
    </location>
</feature>
<feature type="transmembrane region" description="Helical" evidence="1">
    <location>
        <begin position="258"/>
        <end position="280"/>
    </location>
</feature>
<feature type="transmembrane region" description="Helical" evidence="1">
    <location>
        <begin position="369"/>
        <end position="389"/>
    </location>
</feature>
<dbReference type="RefSeq" id="WP_194447328.1">
    <property type="nucleotide sequence ID" value="NZ_CP063849.1"/>
</dbReference>
<feature type="transmembrane region" description="Helical" evidence="1">
    <location>
        <begin position="121"/>
        <end position="148"/>
    </location>
</feature>
<feature type="transmembrane region" description="Helical" evidence="1">
    <location>
        <begin position="75"/>
        <end position="93"/>
    </location>
</feature>
<protein>
    <submittedName>
        <fullName evidence="2">Uncharacterized protein</fullName>
    </submittedName>
</protein>
<evidence type="ECO:0000256" key="1">
    <source>
        <dbReference type="SAM" id="Phobius"/>
    </source>
</evidence>
<dbReference type="Proteomes" id="UP000593892">
    <property type="component" value="Chromosome"/>
</dbReference>
<accession>A0A7S7SIG1</accession>
<name>A0A7S7SIG1_PALFE</name>